<dbReference type="EMBL" id="MASU01000005">
    <property type="protein sequence ID" value="PXY36322.1"/>
    <property type="molecule type" value="Genomic_DNA"/>
</dbReference>
<dbReference type="Proteomes" id="UP000247892">
    <property type="component" value="Unassembled WGS sequence"/>
</dbReference>
<organism evidence="3 4">
    <name type="scientific">Prauserella flavalba</name>
    <dbReference type="NCBI Taxonomy" id="1477506"/>
    <lineage>
        <taxon>Bacteria</taxon>
        <taxon>Bacillati</taxon>
        <taxon>Actinomycetota</taxon>
        <taxon>Actinomycetes</taxon>
        <taxon>Pseudonocardiales</taxon>
        <taxon>Pseudonocardiaceae</taxon>
        <taxon>Prauserella</taxon>
    </lineage>
</organism>
<evidence type="ECO:0000256" key="1">
    <source>
        <dbReference type="ARBA" id="ARBA00023002"/>
    </source>
</evidence>
<comment type="caution">
    <text evidence="3">The sequence shown here is derived from an EMBL/GenBank/DDBJ whole genome shotgun (WGS) entry which is preliminary data.</text>
</comment>
<evidence type="ECO:0000313" key="3">
    <source>
        <dbReference type="EMBL" id="PXY36322.1"/>
    </source>
</evidence>
<dbReference type="Pfam" id="PF08028">
    <property type="entry name" value="Acyl-CoA_dh_2"/>
    <property type="match status" value="1"/>
</dbReference>
<evidence type="ECO:0000313" key="4">
    <source>
        <dbReference type="Proteomes" id="UP000247892"/>
    </source>
</evidence>
<dbReference type="GO" id="GO:0016627">
    <property type="term" value="F:oxidoreductase activity, acting on the CH-CH group of donors"/>
    <property type="evidence" value="ECO:0007669"/>
    <property type="project" value="InterPro"/>
</dbReference>
<name>A0A318LP26_9PSEU</name>
<evidence type="ECO:0000259" key="2">
    <source>
        <dbReference type="Pfam" id="PF08028"/>
    </source>
</evidence>
<sequence>MVCAPLSWPWLTGSGMSVEFERRDGAIGRYRAERGGVSVPFAVERAARSVTLSLTGEDGAPGDAALTWTVGELPDGTSEVVLTTHGEEPALLGEAWDAADLGGALGAWSRDIDRACEHHDPLGAARALAPMLRERAADSEAARTLDASSVAALRAAGLFRLGPPKPLGGLDARPGVIVSAIAELSRADAAAGWCTFIGNQSAYSAWLEEDVATELAGPDGGLILAGSTAVSGTAEPRGNGTVEVNGRWRFNSGCLHADWLMAGVSVPTAEGAVPMLAFLPWDAVTILDTWHVAGLSGTGSHDLVLDRVEVPRRRLAPLFTAPAAIGETLHKLSPYNIQAVLMAGLPLGIARRALDEVPPADGTTVPLARLETELAAARALVLETVDGYWSELAGAETLPASSGARLALVLRHAADTAKRVTSAAVRLAGPEVTGPGHAALRRCLRDAFATGQHLAVSDDIVARNAARLYPEGAT</sequence>
<dbReference type="GO" id="GO:0050660">
    <property type="term" value="F:flavin adenine dinucleotide binding"/>
    <property type="evidence" value="ECO:0007669"/>
    <property type="project" value="InterPro"/>
</dbReference>
<dbReference type="SUPFAM" id="SSF47203">
    <property type="entry name" value="Acyl-CoA dehydrogenase C-terminal domain-like"/>
    <property type="match status" value="1"/>
</dbReference>
<reference evidence="3 4" key="1">
    <citation type="submission" date="2016-07" db="EMBL/GenBank/DDBJ databases">
        <title>Draft genome sequence of Prauserella sp. YIM 121212, isolated from alkaline soil.</title>
        <authorList>
            <person name="Ruckert C."/>
            <person name="Albersmeier A."/>
            <person name="Jiang C.-L."/>
            <person name="Jiang Y."/>
            <person name="Kalinowski J."/>
            <person name="Schneider O."/>
            <person name="Winkler A."/>
            <person name="Zotchev S.B."/>
        </authorList>
    </citation>
    <scope>NUCLEOTIDE SEQUENCE [LARGE SCALE GENOMIC DNA]</scope>
    <source>
        <strain evidence="3 4">YIM 121212</strain>
    </source>
</reference>
<dbReference type="Gene3D" id="1.10.540.10">
    <property type="entry name" value="Acyl-CoA dehydrogenase/oxidase, N-terminal domain"/>
    <property type="match status" value="1"/>
</dbReference>
<dbReference type="Gene3D" id="1.20.140.10">
    <property type="entry name" value="Butyryl-CoA Dehydrogenase, subunit A, domain 3"/>
    <property type="match status" value="1"/>
</dbReference>
<keyword evidence="1" id="KW-0560">Oxidoreductase</keyword>
<dbReference type="InterPro" id="IPR009100">
    <property type="entry name" value="AcylCoA_DH/oxidase_NM_dom_sf"/>
</dbReference>
<keyword evidence="4" id="KW-1185">Reference proteome</keyword>
<feature type="domain" description="Acyl-CoA dehydrogenase C-terminal" evidence="2">
    <location>
        <begin position="363"/>
        <end position="457"/>
    </location>
</feature>
<dbReference type="SUPFAM" id="SSF56645">
    <property type="entry name" value="Acyl-CoA dehydrogenase NM domain-like"/>
    <property type="match status" value="1"/>
</dbReference>
<dbReference type="InterPro" id="IPR036250">
    <property type="entry name" value="AcylCo_DH-like_C"/>
</dbReference>
<dbReference type="Gene3D" id="2.40.110.10">
    <property type="entry name" value="Butyryl-CoA Dehydrogenase, subunit A, domain 2"/>
    <property type="match status" value="1"/>
</dbReference>
<dbReference type="AlphaFoldDB" id="A0A318LP26"/>
<gene>
    <name evidence="3" type="ORF">BA062_12980</name>
</gene>
<protein>
    <recommendedName>
        <fullName evidence="2">Acyl-CoA dehydrogenase C-terminal domain-containing protein</fullName>
    </recommendedName>
</protein>
<accession>A0A318LP26</accession>
<dbReference type="InterPro" id="IPR046373">
    <property type="entry name" value="Acyl-CoA_Oxase/DH_mid-dom_sf"/>
</dbReference>
<proteinExistence type="predicted"/>
<dbReference type="InterPro" id="IPR013107">
    <property type="entry name" value="Acyl-CoA_DH_C"/>
</dbReference>
<dbReference type="InterPro" id="IPR037069">
    <property type="entry name" value="AcylCoA_DH/ox_N_sf"/>
</dbReference>